<reference evidence="2" key="1">
    <citation type="submission" date="2021-10" db="EMBL/GenBank/DDBJ databases">
        <title>Anaerobic single-cell dispensing facilitates the cultivation of human gut bacteria.</title>
        <authorList>
            <person name="Afrizal A."/>
        </authorList>
    </citation>
    <scope>NUCLEOTIDE SEQUENCE</scope>
    <source>
        <strain evidence="2">CLA-AA-H274</strain>
    </source>
</reference>
<feature type="transmembrane region" description="Helical" evidence="1">
    <location>
        <begin position="198"/>
        <end position="216"/>
    </location>
</feature>
<feature type="transmembrane region" description="Helical" evidence="1">
    <location>
        <begin position="150"/>
        <end position="170"/>
    </location>
</feature>
<proteinExistence type="predicted"/>
<feature type="transmembrane region" description="Helical" evidence="1">
    <location>
        <begin position="228"/>
        <end position="256"/>
    </location>
</feature>
<accession>A0AAE3ALW2</accession>
<name>A0AAE3ALW2_9FIRM</name>
<dbReference type="RefSeq" id="WP_308450889.1">
    <property type="nucleotide sequence ID" value="NZ_JAJEPU010000009.1"/>
</dbReference>
<dbReference type="AlphaFoldDB" id="A0AAE3ALW2"/>
<evidence type="ECO:0000256" key="1">
    <source>
        <dbReference type="SAM" id="Phobius"/>
    </source>
</evidence>
<keyword evidence="1" id="KW-1133">Transmembrane helix</keyword>
<evidence type="ECO:0000313" key="2">
    <source>
        <dbReference type="EMBL" id="MCC2164173.1"/>
    </source>
</evidence>
<sequence>MRTLSEIIVKRDYSQKRPSSTFYKDSPFWQKLLCICFVGLLTFAGLGEWKTLNNMLGGLPKIFTVGVIAMTVGYGFIYPDIEKLKKIIWPALACMSLIVALLLWSMVIWMMNLNNISTMVNACSKLVFQSISILTAVCGVYLFGSRTVDLFTIAMCMANAGIMVLEIPNFGLGPSIQSLITCLVTFGEAEGYARNLEIHDITFVLGQLVIYYVAFAPRETRKEKRQRIFFILVCTFFFIVGMKRIAIPAVVLFILVAYIVRLFKKKKLIFVLWGIAWVGFFFLYLYGVRTGVVS</sequence>
<gene>
    <name evidence="2" type="ORF">LKD32_04600</name>
</gene>
<comment type="caution">
    <text evidence="2">The sequence shown here is derived from an EMBL/GenBank/DDBJ whole genome shotgun (WGS) entry which is preliminary data.</text>
</comment>
<feature type="transmembrane region" description="Helical" evidence="1">
    <location>
        <begin position="28"/>
        <end position="46"/>
    </location>
</feature>
<protein>
    <submittedName>
        <fullName evidence="2">Uncharacterized protein</fullName>
    </submittedName>
</protein>
<dbReference type="EMBL" id="JAJEPU010000009">
    <property type="protein sequence ID" value="MCC2164173.1"/>
    <property type="molecule type" value="Genomic_DNA"/>
</dbReference>
<feature type="transmembrane region" description="Helical" evidence="1">
    <location>
        <begin position="268"/>
        <end position="288"/>
    </location>
</feature>
<keyword evidence="1" id="KW-0812">Transmembrane</keyword>
<feature type="transmembrane region" description="Helical" evidence="1">
    <location>
        <begin position="126"/>
        <end position="143"/>
    </location>
</feature>
<keyword evidence="1" id="KW-0472">Membrane</keyword>
<keyword evidence="3" id="KW-1185">Reference proteome</keyword>
<dbReference type="Proteomes" id="UP001198962">
    <property type="component" value="Unassembled WGS sequence"/>
</dbReference>
<evidence type="ECO:0000313" key="3">
    <source>
        <dbReference type="Proteomes" id="UP001198962"/>
    </source>
</evidence>
<organism evidence="2 3">
    <name type="scientific">Brotaphodocola catenula</name>
    <dbReference type="NCBI Taxonomy" id="2885361"/>
    <lineage>
        <taxon>Bacteria</taxon>
        <taxon>Bacillati</taxon>
        <taxon>Bacillota</taxon>
        <taxon>Clostridia</taxon>
        <taxon>Lachnospirales</taxon>
        <taxon>Lachnospiraceae</taxon>
        <taxon>Brotaphodocola</taxon>
    </lineage>
</organism>
<feature type="transmembrane region" description="Helical" evidence="1">
    <location>
        <begin position="58"/>
        <end position="77"/>
    </location>
</feature>
<feature type="transmembrane region" description="Helical" evidence="1">
    <location>
        <begin position="89"/>
        <end position="111"/>
    </location>
</feature>